<gene>
    <name evidence="3" type="ORF">COV74_05600</name>
</gene>
<keyword evidence="2" id="KW-0472">Membrane</keyword>
<dbReference type="AlphaFoldDB" id="A0A2H0LR53"/>
<proteinExistence type="predicted"/>
<keyword evidence="2" id="KW-1133">Transmembrane helix</keyword>
<evidence type="ECO:0000313" key="3">
    <source>
        <dbReference type="EMBL" id="PIQ86154.1"/>
    </source>
</evidence>
<organism evidence="3 4">
    <name type="scientific">Candidatus Abzuiibacterium crystallinum</name>
    <dbReference type="NCBI Taxonomy" id="1974748"/>
    <lineage>
        <taxon>Bacteria</taxon>
        <taxon>Pseudomonadati</taxon>
        <taxon>Candidatus Omnitrophota</taxon>
        <taxon>Candidatus Abzuiibacterium</taxon>
    </lineage>
</organism>
<protein>
    <recommendedName>
        <fullName evidence="5">Prepilin-type N-terminal cleavage/methylation domain-containing protein</fullName>
    </recommendedName>
</protein>
<accession>A0A2H0LR53</accession>
<evidence type="ECO:0000256" key="2">
    <source>
        <dbReference type="SAM" id="Phobius"/>
    </source>
</evidence>
<evidence type="ECO:0000256" key="1">
    <source>
        <dbReference type="SAM" id="MobiDB-lite"/>
    </source>
</evidence>
<dbReference type="EMBL" id="PCVY01000049">
    <property type="protein sequence ID" value="PIQ86154.1"/>
    <property type="molecule type" value="Genomic_DNA"/>
</dbReference>
<sequence>MSEENLVMHLSRKADEAKSNMCHLRGALLLEVLIAVTVLSIGILSCLHIFSAALFANQHMAAQRRVQAVMDQVMYPWFLDPTSFGGAGTLSGDAMGQTDQVFRFYVTTESLALPPEEGESGEEEQKGEKKKKIPVQGLSDVEFFKSVFLAQKSNGKPYDEFETYLFRYGKPKQPVS</sequence>
<keyword evidence="2" id="KW-0812">Transmembrane</keyword>
<comment type="caution">
    <text evidence="3">The sequence shown here is derived from an EMBL/GenBank/DDBJ whole genome shotgun (WGS) entry which is preliminary data.</text>
</comment>
<reference evidence="3 4" key="1">
    <citation type="submission" date="2017-09" db="EMBL/GenBank/DDBJ databases">
        <title>Depth-based differentiation of microbial function through sediment-hosted aquifers and enrichment of novel symbionts in the deep terrestrial subsurface.</title>
        <authorList>
            <person name="Probst A.J."/>
            <person name="Ladd B."/>
            <person name="Jarett J.K."/>
            <person name="Geller-Mcgrath D.E."/>
            <person name="Sieber C.M."/>
            <person name="Emerson J.B."/>
            <person name="Anantharaman K."/>
            <person name="Thomas B.C."/>
            <person name="Malmstrom R."/>
            <person name="Stieglmeier M."/>
            <person name="Klingl A."/>
            <person name="Woyke T."/>
            <person name="Ryan C.M."/>
            <person name="Banfield J.F."/>
        </authorList>
    </citation>
    <scope>NUCLEOTIDE SEQUENCE [LARGE SCALE GENOMIC DNA]</scope>
    <source>
        <strain evidence="3">CG11_big_fil_rev_8_21_14_0_20_45_26</strain>
    </source>
</reference>
<evidence type="ECO:0000313" key="4">
    <source>
        <dbReference type="Proteomes" id="UP000230859"/>
    </source>
</evidence>
<evidence type="ECO:0008006" key="5">
    <source>
        <dbReference type="Google" id="ProtNLM"/>
    </source>
</evidence>
<feature type="transmembrane region" description="Helical" evidence="2">
    <location>
        <begin position="28"/>
        <end position="55"/>
    </location>
</feature>
<name>A0A2H0LR53_9BACT</name>
<dbReference type="Proteomes" id="UP000230859">
    <property type="component" value="Unassembled WGS sequence"/>
</dbReference>
<feature type="region of interest" description="Disordered" evidence="1">
    <location>
        <begin position="113"/>
        <end position="133"/>
    </location>
</feature>